<protein>
    <submittedName>
        <fullName evidence="1">Uncharacterized protein</fullName>
    </submittedName>
</protein>
<reference evidence="1 2" key="1">
    <citation type="journal article" date="2016" name="Nat. Commun.">
        <title>Thousands of microbial genomes shed light on interconnected biogeochemical processes in an aquifer system.</title>
        <authorList>
            <person name="Anantharaman K."/>
            <person name="Brown C.T."/>
            <person name="Hug L.A."/>
            <person name="Sharon I."/>
            <person name="Castelle C.J."/>
            <person name="Probst A.J."/>
            <person name="Thomas B.C."/>
            <person name="Singh A."/>
            <person name="Wilkins M.J."/>
            <person name="Karaoz U."/>
            <person name="Brodie E.L."/>
            <person name="Williams K.H."/>
            <person name="Hubbard S.S."/>
            <person name="Banfield J.F."/>
        </authorList>
    </citation>
    <scope>NUCLEOTIDE SEQUENCE [LARGE SCALE GENOMIC DNA]</scope>
</reference>
<dbReference type="Proteomes" id="UP000178372">
    <property type="component" value="Unassembled WGS sequence"/>
</dbReference>
<organism evidence="1 2">
    <name type="scientific">Candidatus Roizmanbacteria bacterium RIFCSPHIGHO2_01_FULL_39_12b</name>
    <dbReference type="NCBI Taxonomy" id="1802030"/>
    <lineage>
        <taxon>Bacteria</taxon>
        <taxon>Candidatus Roizmaniibacteriota</taxon>
    </lineage>
</organism>
<proteinExistence type="predicted"/>
<name>A0A1F7GE54_9BACT</name>
<comment type="caution">
    <text evidence="1">The sequence shown here is derived from an EMBL/GenBank/DDBJ whole genome shotgun (WGS) entry which is preliminary data.</text>
</comment>
<accession>A0A1F7GE54</accession>
<gene>
    <name evidence="1" type="ORF">A2690_03530</name>
</gene>
<evidence type="ECO:0000313" key="2">
    <source>
        <dbReference type="Proteomes" id="UP000178372"/>
    </source>
</evidence>
<dbReference type="AlphaFoldDB" id="A0A1F7GE54"/>
<evidence type="ECO:0000313" key="1">
    <source>
        <dbReference type="EMBL" id="OGK16822.1"/>
    </source>
</evidence>
<sequence length="306" mass="35197">MAQFLENGRYHRALRSARRGKNGDFRDLELYFQEQWATHVALDRLGVLPNVSPKRIPGIDQPHVRYDLLQQLTPNFIIDIIGTLNSGKSSIVDGWLSDSTNQTLCWFVDEVAKGIIGMRGPGQVEVEMFNLATRISVRDEITRVSRMFDPRLVVDPAQQQPILISRGLVDRVVFQRTYFESGKIPPSFFERGYKTYPDDPLSFDAVKVPVGAVIMLLTSPSISVKREPKDSKRNYVKTRRFQTRLYHQYLRVYEELLSGRLTNRDVTEVDMPVPIVVALNMEDGLDECYEKFSRVMQHVLFVTGRL</sequence>
<dbReference type="EMBL" id="MFZF01000010">
    <property type="protein sequence ID" value="OGK16822.1"/>
    <property type="molecule type" value="Genomic_DNA"/>
</dbReference>